<keyword evidence="2" id="KW-1185">Reference proteome</keyword>
<accession>E3NA87</accession>
<name>E3NA87_CAERE</name>
<organism evidence="2">
    <name type="scientific">Caenorhabditis remanei</name>
    <name type="common">Caenorhabditis vulgaris</name>
    <dbReference type="NCBI Taxonomy" id="31234"/>
    <lineage>
        <taxon>Eukaryota</taxon>
        <taxon>Metazoa</taxon>
        <taxon>Ecdysozoa</taxon>
        <taxon>Nematoda</taxon>
        <taxon>Chromadorea</taxon>
        <taxon>Rhabditida</taxon>
        <taxon>Rhabditina</taxon>
        <taxon>Rhabditomorpha</taxon>
        <taxon>Rhabditoidea</taxon>
        <taxon>Rhabditidae</taxon>
        <taxon>Peloderinae</taxon>
        <taxon>Caenorhabditis</taxon>
    </lineage>
</organism>
<sequence length="60" mass="7021">MWIRPTSLMSAMSMDKITVCPQKRPWMFEGLSHVEFEAEVFDAGYKAACYNFLKFPINKK</sequence>
<dbReference type="EMBL" id="DS268573">
    <property type="protein sequence ID" value="EFO91010.1"/>
    <property type="molecule type" value="Genomic_DNA"/>
</dbReference>
<dbReference type="HOGENOM" id="CLU_2943930_0_0_1"/>
<evidence type="ECO:0000313" key="2">
    <source>
        <dbReference type="Proteomes" id="UP000008281"/>
    </source>
</evidence>
<protein>
    <submittedName>
        <fullName evidence="1">Uncharacterized protein</fullName>
    </submittedName>
</protein>
<dbReference type="Proteomes" id="UP000008281">
    <property type="component" value="Unassembled WGS sequence"/>
</dbReference>
<proteinExistence type="predicted"/>
<dbReference type="AlphaFoldDB" id="E3NA87"/>
<reference evidence="1" key="1">
    <citation type="submission" date="2007-07" db="EMBL/GenBank/DDBJ databases">
        <title>PCAP assembly of the Caenorhabditis remanei genome.</title>
        <authorList>
            <consortium name="The Caenorhabditis remanei Sequencing Consortium"/>
            <person name="Wilson R.K."/>
        </authorList>
    </citation>
    <scope>NUCLEOTIDE SEQUENCE [LARGE SCALE GENOMIC DNA]</scope>
    <source>
        <strain evidence="1">PB4641</strain>
    </source>
</reference>
<gene>
    <name evidence="1" type="ORF">CRE_25835</name>
</gene>
<dbReference type="InParanoid" id="E3NA87"/>
<evidence type="ECO:0000313" key="1">
    <source>
        <dbReference type="EMBL" id="EFO91010.1"/>
    </source>
</evidence>